<reference evidence="1" key="1">
    <citation type="submission" date="2013-05" db="EMBL/GenBank/DDBJ databases">
        <authorList>
            <person name="Yim A.K.Y."/>
            <person name="Chan T.F."/>
            <person name="Ji K.M."/>
            <person name="Liu X.Y."/>
            <person name="Zhou J.W."/>
            <person name="Li R.Q."/>
            <person name="Yang K.Y."/>
            <person name="Li J."/>
            <person name="Li M."/>
            <person name="Law P.T.W."/>
            <person name="Wu Y.L."/>
            <person name="Cai Z.L."/>
            <person name="Qin H."/>
            <person name="Bao Y."/>
            <person name="Leung R.K.K."/>
            <person name="Ng P.K.S."/>
            <person name="Zou J."/>
            <person name="Zhong X.J."/>
            <person name="Ran P.X."/>
            <person name="Zhong N.S."/>
            <person name="Liu Z.G."/>
            <person name="Tsui S.K.W."/>
        </authorList>
    </citation>
    <scope>NUCLEOTIDE SEQUENCE</scope>
    <source>
        <strain evidence="1">Derf</strain>
        <tissue evidence="1">Whole organism</tissue>
    </source>
</reference>
<organism evidence="1 2">
    <name type="scientific">Dermatophagoides farinae</name>
    <name type="common">American house dust mite</name>
    <dbReference type="NCBI Taxonomy" id="6954"/>
    <lineage>
        <taxon>Eukaryota</taxon>
        <taxon>Metazoa</taxon>
        <taxon>Ecdysozoa</taxon>
        <taxon>Arthropoda</taxon>
        <taxon>Chelicerata</taxon>
        <taxon>Arachnida</taxon>
        <taxon>Acari</taxon>
        <taxon>Acariformes</taxon>
        <taxon>Sarcoptiformes</taxon>
        <taxon>Astigmata</taxon>
        <taxon>Psoroptidia</taxon>
        <taxon>Analgoidea</taxon>
        <taxon>Pyroglyphidae</taxon>
        <taxon>Dermatophagoidinae</taxon>
        <taxon>Dermatophagoides</taxon>
    </lineage>
</organism>
<evidence type="ECO:0000313" key="1">
    <source>
        <dbReference type="EMBL" id="KAH9497674.1"/>
    </source>
</evidence>
<dbReference type="EMBL" id="ASGP02000007">
    <property type="protein sequence ID" value="KAH9497674.1"/>
    <property type="molecule type" value="Genomic_DNA"/>
</dbReference>
<proteinExistence type="predicted"/>
<sequence>MNIHSNTYKIDIIIIVDGDNGDDVYCPYEKQQQRQKYSNENFPMFINFHLTTDVYLNNNKCV</sequence>
<reference evidence="1" key="2">
    <citation type="journal article" date="2022" name="Res Sq">
        <title>Comparative Genomics Reveals Insights into the Divergent Evolution of Astigmatic Mites and Household Pest Adaptations.</title>
        <authorList>
            <person name="Xiong Q."/>
            <person name="Wan A.T.-Y."/>
            <person name="Liu X.-Y."/>
            <person name="Fung C.S.-H."/>
            <person name="Xiao X."/>
            <person name="Malainual N."/>
            <person name="Hou J."/>
            <person name="Wang L."/>
            <person name="Wang M."/>
            <person name="Yang K."/>
            <person name="Cui Y."/>
            <person name="Leung E."/>
            <person name="Nong W."/>
            <person name="Shin S.-K."/>
            <person name="Au S."/>
            <person name="Jeong K.Y."/>
            <person name="Chew F.T."/>
            <person name="Hui J."/>
            <person name="Leung T.F."/>
            <person name="Tungtrongchitr A."/>
            <person name="Zhong N."/>
            <person name="Liu Z."/>
            <person name="Tsui S."/>
        </authorList>
    </citation>
    <scope>NUCLEOTIDE SEQUENCE</scope>
    <source>
        <strain evidence="1">Derf</strain>
        <tissue evidence="1">Whole organism</tissue>
    </source>
</reference>
<evidence type="ECO:0000313" key="2">
    <source>
        <dbReference type="Proteomes" id="UP000790347"/>
    </source>
</evidence>
<dbReference type="AlphaFoldDB" id="A0A922HRK7"/>
<accession>A0A922HRK7</accession>
<dbReference type="Proteomes" id="UP000790347">
    <property type="component" value="Unassembled WGS sequence"/>
</dbReference>
<keyword evidence="2" id="KW-1185">Reference proteome</keyword>
<protein>
    <submittedName>
        <fullName evidence="1">Uncharacterized protein</fullName>
    </submittedName>
</protein>
<name>A0A922HRK7_DERFA</name>
<gene>
    <name evidence="1" type="ORF">DERF_013640</name>
</gene>
<comment type="caution">
    <text evidence="1">The sequence shown here is derived from an EMBL/GenBank/DDBJ whole genome shotgun (WGS) entry which is preliminary data.</text>
</comment>